<proteinExistence type="predicted"/>
<dbReference type="Proteomes" id="UP000033935">
    <property type="component" value="Unassembled WGS sequence"/>
</dbReference>
<gene>
    <name evidence="1" type="ORF">UT30_C0002G0031</name>
</gene>
<dbReference type="AlphaFoldDB" id="A0A0G0MLL7"/>
<evidence type="ECO:0000313" key="2">
    <source>
        <dbReference type="Proteomes" id="UP000033935"/>
    </source>
</evidence>
<comment type="caution">
    <text evidence="1">The sequence shown here is derived from an EMBL/GenBank/DDBJ whole genome shotgun (WGS) entry which is preliminary data.</text>
</comment>
<evidence type="ECO:0000313" key="1">
    <source>
        <dbReference type="EMBL" id="KKR04914.1"/>
    </source>
</evidence>
<accession>A0A0G0MLL7</accession>
<sequence>MISYQLMEGAEGMNADHRILLVPDEIAKCVAAIEISTLVEHLGDRQIDVHRRNATCRPGRNVAVHGQRRSTIDDTGDHSSRRHMPQGETLNIVDDVVLDTHVHLVEHVLRGEEGIRGIVSHVIDATVHLDRLAAQVKAEDLLARLPVRTCDLDLAVDTAIAYYGGVKDVGTIGGKYHERTRVIESVHLSEEHRNDGAFHVRADA</sequence>
<organism evidence="1 2">
    <name type="scientific">Candidatus Uhrbacteria bacterium GW2011_GWF2_39_13</name>
    <dbReference type="NCBI Taxonomy" id="1618995"/>
    <lineage>
        <taxon>Bacteria</taxon>
        <taxon>Candidatus Uhriibacteriota</taxon>
    </lineage>
</organism>
<reference evidence="1 2" key="1">
    <citation type="journal article" date="2015" name="Nature">
        <title>rRNA introns, odd ribosomes, and small enigmatic genomes across a large radiation of phyla.</title>
        <authorList>
            <person name="Brown C.T."/>
            <person name="Hug L.A."/>
            <person name="Thomas B.C."/>
            <person name="Sharon I."/>
            <person name="Castelle C.J."/>
            <person name="Singh A."/>
            <person name="Wilkins M.J."/>
            <person name="Williams K.H."/>
            <person name="Banfield J.F."/>
        </authorList>
    </citation>
    <scope>NUCLEOTIDE SEQUENCE [LARGE SCALE GENOMIC DNA]</scope>
</reference>
<name>A0A0G0MLL7_9BACT</name>
<protein>
    <submittedName>
        <fullName evidence="1">Uncharacterized protein</fullName>
    </submittedName>
</protein>
<dbReference type="EMBL" id="LBWG01000002">
    <property type="protein sequence ID" value="KKR04914.1"/>
    <property type="molecule type" value="Genomic_DNA"/>
</dbReference>